<sequence length="81" mass="9327">MLTNREMMINLLLDQLENSGKEFKRFCTDDAGASEESMVYYNIRCPYSAGNERCLCKGTLDLDRDTCVTCKTKWLDSEIDL</sequence>
<accession>A0A174JIB2</accession>
<reference evidence="1 2" key="1">
    <citation type="submission" date="2015-09" db="EMBL/GenBank/DDBJ databases">
        <authorList>
            <consortium name="Pathogen Informatics"/>
        </authorList>
    </citation>
    <scope>NUCLEOTIDE SEQUENCE [LARGE SCALE GENOMIC DNA]</scope>
    <source>
        <strain evidence="1 2">2789STDY5834908</strain>
    </source>
</reference>
<organism evidence="1 2">
    <name type="scientific">Anaerostipes hadrus</name>
    <dbReference type="NCBI Taxonomy" id="649756"/>
    <lineage>
        <taxon>Bacteria</taxon>
        <taxon>Bacillati</taxon>
        <taxon>Bacillota</taxon>
        <taxon>Clostridia</taxon>
        <taxon>Lachnospirales</taxon>
        <taxon>Lachnospiraceae</taxon>
        <taxon>Anaerostipes</taxon>
    </lineage>
</organism>
<dbReference type="Proteomes" id="UP000095564">
    <property type="component" value="Unassembled WGS sequence"/>
</dbReference>
<dbReference type="AlphaFoldDB" id="A0A174JIB2"/>
<dbReference type="OrthoDB" id="9950989at2"/>
<evidence type="ECO:0000313" key="1">
    <source>
        <dbReference type="EMBL" id="CUO97936.1"/>
    </source>
</evidence>
<dbReference type="RefSeq" id="WP_055159182.1">
    <property type="nucleotide sequence ID" value="NZ_CZAU01000002.1"/>
</dbReference>
<gene>
    <name evidence="1" type="ORF">ERS852520_00329</name>
</gene>
<name>A0A174JIB2_ANAHA</name>
<protein>
    <submittedName>
        <fullName evidence="1">Uncharacterized protein</fullName>
    </submittedName>
</protein>
<evidence type="ECO:0000313" key="2">
    <source>
        <dbReference type="Proteomes" id="UP000095564"/>
    </source>
</evidence>
<proteinExistence type="predicted"/>
<dbReference type="EMBL" id="CZAU01000002">
    <property type="protein sequence ID" value="CUO97936.1"/>
    <property type="molecule type" value="Genomic_DNA"/>
</dbReference>